<proteinExistence type="predicted"/>
<dbReference type="Proteomes" id="UP000541444">
    <property type="component" value="Unassembled WGS sequence"/>
</dbReference>
<sequence length="66" mass="8004">MIMSGRVWELCLKLEFQIESTNRVLAQSEIAMQMPFSRDYSRFVFDPFKDLWFMEKAQYEINTYGH</sequence>
<protein>
    <submittedName>
        <fullName evidence="1">Uncharacterized protein</fullName>
    </submittedName>
</protein>
<dbReference type="AlphaFoldDB" id="A0A7J7NZT5"/>
<gene>
    <name evidence="1" type="ORF">GIB67_042018</name>
</gene>
<evidence type="ECO:0000313" key="1">
    <source>
        <dbReference type="EMBL" id="KAF6172695.1"/>
    </source>
</evidence>
<organism evidence="1 2">
    <name type="scientific">Kingdonia uniflora</name>
    <dbReference type="NCBI Taxonomy" id="39325"/>
    <lineage>
        <taxon>Eukaryota</taxon>
        <taxon>Viridiplantae</taxon>
        <taxon>Streptophyta</taxon>
        <taxon>Embryophyta</taxon>
        <taxon>Tracheophyta</taxon>
        <taxon>Spermatophyta</taxon>
        <taxon>Magnoliopsida</taxon>
        <taxon>Ranunculales</taxon>
        <taxon>Circaeasteraceae</taxon>
        <taxon>Kingdonia</taxon>
    </lineage>
</organism>
<keyword evidence="2" id="KW-1185">Reference proteome</keyword>
<evidence type="ECO:0000313" key="2">
    <source>
        <dbReference type="Proteomes" id="UP000541444"/>
    </source>
</evidence>
<name>A0A7J7NZT5_9MAGN</name>
<accession>A0A7J7NZT5</accession>
<reference evidence="1 2" key="1">
    <citation type="journal article" date="2020" name="IScience">
        <title>Genome Sequencing of the Endangered Kingdonia uniflora (Circaeasteraceae, Ranunculales) Reveals Potential Mechanisms of Evolutionary Specialization.</title>
        <authorList>
            <person name="Sun Y."/>
            <person name="Deng T."/>
            <person name="Zhang A."/>
            <person name="Moore M.J."/>
            <person name="Landis J.B."/>
            <person name="Lin N."/>
            <person name="Zhang H."/>
            <person name="Zhang X."/>
            <person name="Huang J."/>
            <person name="Zhang X."/>
            <person name="Sun H."/>
            <person name="Wang H."/>
        </authorList>
    </citation>
    <scope>NUCLEOTIDE SEQUENCE [LARGE SCALE GENOMIC DNA]</scope>
    <source>
        <strain evidence="1">TB1705</strain>
        <tissue evidence="1">Leaf</tissue>
    </source>
</reference>
<comment type="caution">
    <text evidence="1">The sequence shown here is derived from an EMBL/GenBank/DDBJ whole genome shotgun (WGS) entry which is preliminary data.</text>
</comment>
<dbReference type="EMBL" id="JACGCM010000412">
    <property type="protein sequence ID" value="KAF6172695.1"/>
    <property type="molecule type" value="Genomic_DNA"/>
</dbReference>